<accession>A0A382DH84</accession>
<gene>
    <name evidence="1" type="ORF">METZ01_LOCUS189851</name>
</gene>
<evidence type="ECO:0000313" key="1">
    <source>
        <dbReference type="EMBL" id="SVB36997.1"/>
    </source>
</evidence>
<dbReference type="EMBL" id="UINC01039066">
    <property type="protein sequence ID" value="SVB36997.1"/>
    <property type="molecule type" value="Genomic_DNA"/>
</dbReference>
<evidence type="ECO:0008006" key="2">
    <source>
        <dbReference type="Google" id="ProtNLM"/>
    </source>
</evidence>
<protein>
    <recommendedName>
        <fullName evidence="2">dTDP-4-dehydrorhamnose 3,5-epimerase</fullName>
    </recommendedName>
</protein>
<dbReference type="InterPro" id="IPR011051">
    <property type="entry name" value="RmlC_Cupin_sf"/>
</dbReference>
<organism evidence="1">
    <name type="scientific">marine metagenome</name>
    <dbReference type="NCBI Taxonomy" id="408172"/>
    <lineage>
        <taxon>unclassified sequences</taxon>
        <taxon>metagenomes</taxon>
        <taxon>ecological metagenomes</taxon>
    </lineage>
</organism>
<name>A0A382DH84_9ZZZZ</name>
<sequence>RIKMVIYDDREGAETRGQVQVLEMGRPDAYYRLRVPPGLWYGFQCISEVPALLVNCANIPHDPEEVEQRSMNDPGIPFEWIA</sequence>
<proteinExistence type="predicted"/>
<dbReference type="Gene3D" id="2.60.120.10">
    <property type="entry name" value="Jelly Rolls"/>
    <property type="match status" value="1"/>
</dbReference>
<dbReference type="InterPro" id="IPR014710">
    <property type="entry name" value="RmlC-like_jellyroll"/>
</dbReference>
<dbReference type="SUPFAM" id="SSF51182">
    <property type="entry name" value="RmlC-like cupins"/>
    <property type="match status" value="1"/>
</dbReference>
<reference evidence="1" key="1">
    <citation type="submission" date="2018-05" db="EMBL/GenBank/DDBJ databases">
        <authorList>
            <person name="Lanie J.A."/>
            <person name="Ng W.-L."/>
            <person name="Kazmierczak K.M."/>
            <person name="Andrzejewski T.M."/>
            <person name="Davidsen T.M."/>
            <person name="Wayne K.J."/>
            <person name="Tettelin H."/>
            <person name="Glass J.I."/>
            <person name="Rusch D."/>
            <person name="Podicherti R."/>
            <person name="Tsui H.-C.T."/>
            <person name="Winkler M.E."/>
        </authorList>
    </citation>
    <scope>NUCLEOTIDE SEQUENCE</scope>
</reference>
<dbReference type="AlphaFoldDB" id="A0A382DH84"/>
<feature type="non-terminal residue" evidence="1">
    <location>
        <position position="1"/>
    </location>
</feature>